<evidence type="ECO:0000256" key="3">
    <source>
        <dbReference type="RuleBase" id="RU004019"/>
    </source>
</evidence>
<dbReference type="SMART" id="SM00413">
    <property type="entry name" value="ETS"/>
    <property type="match status" value="1"/>
</dbReference>
<dbReference type="SUPFAM" id="SSF46785">
    <property type="entry name" value="Winged helix' DNA-binding domain"/>
    <property type="match status" value="1"/>
</dbReference>
<name>A0AAD9R1D1_ACRCE</name>
<comment type="caution">
    <text evidence="5">The sequence shown here is derived from an EMBL/GenBank/DDBJ whole genome shotgun (WGS) entry which is preliminary data.</text>
</comment>
<dbReference type="GO" id="GO:0043565">
    <property type="term" value="F:sequence-specific DNA binding"/>
    <property type="evidence" value="ECO:0007669"/>
    <property type="project" value="InterPro"/>
</dbReference>
<proteinExistence type="inferred from homology"/>
<protein>
    <submittedName>
        <fullName evidence="5">ETS-related transcription factor Elf-4</fullName>
    </submittedName>
</protein>
<accession>A0AAD9R1D1</accession>
<evidence type="ECO:0000313" key="6">
    <source>
        <dbReference type="Proteomes" id="UP001249851"/>
    </source>
</evidence>
<dbReference type="GO" id="GO:0005634">
    <property type="term" value="C:nucleus"/>
    <property type="evidence" value="ECO:0007669"/>
    <property type="project" value="UniProtKB-SubCell"/>
</dbReference>
<keyword evidence="2 3" id="KW-0238">DNA-binding</keyword>
<evidence type="ECO:0000256" key="1">
    <source>
        <dbReference type="ARBA" id="ARBA00005562"/>
    </source>
</evidence>
<dbReference type="InterPro" id="IPR036390">
    <property type="entry name" value="WH_DNA-bd_sf"/>
</dbReference>
<dbReference type="EMBL" id="JARQWQ010000006">
    <property type="protein sequence ID" value="KAK2571348.1"/>
    <property type="molecule type" value="Genomic_DNA"/>
</dbReference>
<dbReference type="PROSITE" id="PS50061">
    <property type="entry name" value="ETS_DOMAIN_3"/>
    <property type="match status" value="1"/>
</dbReference>
<dbReference type="InterPro" id="IPR000418">
    <property type="entry name" value="Ets_dom"/>
</dbReference>
<sequence length="262" mass="30644">MEAYDGKINNESPKNNHSLHFERCLSKDLDDSTSRTRSQSRQRKHRYKNTLHLWEFLLELLADESCKSIICWRRKEYGEFQLIDHQEVAKRWGQLKKRHDMNYSKLSRALRLYYQQGIITKVKGQMLVYKFYKLPYEYEPGVTRSIYREKFLGQYRSYQGSLPQRQKAGEASPQTNTETLASTSFFYPTIAPCGNFITHSVSNLPRQAFWFPDLVPCTSLQCFSKSRIFFPVLSPAHTISMMTASGKENFTAANLFVNQLTD</sequence>
<dbReference type="Gene3D" id="1.10.10.10">
    <property type="entry name" value="Winged helix-like DNA-binding domain superfamily/Winged helix DNA-binding domain"/>
    <property type="match status" value="1"/>
</dbReference>
<dbReference type="Pfam" id="PF00178">
    <property type="entry name" value="Ets"/>
    <property type="match status" value="1"/>
</dbReference>
<dbReference type="PROSITE" id="PS00345">
    <property type="entry name" value="ETS_DOMAIN_1"/>
    <property type="match status" value="1"/>
</dbReference>
<dbReference type="Proteomes" id="UP001249851">
    <property type="component" value="Unassembled WGS sequence"/>
</dbReference>
<gene>
    <name evidence="5" type="ORF">P5673_003935</name>
</gene>
<dbReference type="PRINTS" id="PR00454">
    <property type="entry name" value="ETSDOMAIN"/>
</dbReference>
<feature type="domain" description="ETS" evidence="4">
    <location>
        <begin position="51"/>
        <end position="132"/>
    </location>
</feature>
<keyword evidence="6" id="KW-1185">Reference proteome</keyword>
<reference evidence="5" key="1">
    <citation type="journal article" date="2023" name="G3 (Bethesda)">
        <title>Whole genome assembly and annotation of the endangered Caribbean coral Acropora cervicornis.</title>
        <authorList>
            <person name="Selwyn J.D."/>
            <person name="Vollmer S.V."/>
        </authorList>
    </citation>
    <scope>NUCLEOTIDE SEQUENCE</scope>
    <source>
        <strain evidence="5">K2</strain>
    </source>
</reference>
<dbReference type="InterPro" id="IPR036388">
    <property type="entry name" value="WH-like_DNA-bd_sf"/>
</dbReference>
<dbReference type="InterPro" id="IPR046328">
    <property type="entry name" value="ETS_fam"/>
</dbReference>
<reference evidence="5" key="2">
    <citation type="journal article" date="2023" name="Science">
        <title>Genomic signatures of disease resistance in endangered staghorn corals.</title>
        <authorList>
            <person name="Vollmer S.V."/>
            <person name="Selwyn J.D."/>
            <person name="Despard B.A."/>
            <person name="Roesel C.L."/>
        </authorList>
    </citation>
    <scope>NUCLEOTIDE SEQUENCE</scope>
    <source>
        <strain evidence="5">K2</strain>
    </source>
</reference>
<comment type="subcellular location">
    <subcellularLocation>
        <location evidence="3">Nucleus</location>
    </subcellularLocation>
</comment>
<dbReference type="GO" id="GO:0000981">
    <property type="term" value="F:DNA-binding transcription factor activity, RNA polymerase II-specific"/>
    <property type="evidence" value="ECO:0007669"/>
    <property type="project" value="TreeGrafter"/>
</dbReference>
<evidence type="ECO:0000313" key="5">
    <source>
        <dbReference type="EMBL" id="KAK2571348.1"/>
    </source>
</evidence>
<evidence type="ECO:0000256" key="2">
    <source>
        <dbReference type="ARBA" id="ARBA00023125"/>
    </source>
</evidence>
<keyword evidence="3" id="KW-0539">Nucleus</keyword>
<dbReference type="GO" id="GO:0030154">
    <property type="term" value="P:cell differentiation"/>
    <property type="evidence" value="ECO:0007669"/>
    <property type="project" value="TreeGrafter"/>
</dbReference>
<comment type="similarity">
    <text evidence="1 3">Belongs to the ETS family.</text>
</comment>
<dbReference type="PANTHER" id="PTHR11849">
    <property type="entry name" value="ETS"/>
    <property type="match status" value="1"/>
</dbReference>
<organism evidence="5 6">
    <name type="scientific">Acropora cervicornis</name>
    <name type="common">Staghorn coral</name>
    <dbReference type="NCBI Taxonomy" id="6130"/>
    <lineage>
        <taxon>Eukaryota</taxon>
        <taxon>Metazoa</taxon>
        <taxon>Cnidaria</taxon>
        <taxon>Anthozoa</taxon>
        <taxon>Hexacorallia</taxon>
        <taxon>Scleractinia</taxon>
        <taxon>Astrocoeniina</taxon>
        <taxon>Acroporidae</taxon>
        <taxon>Acropora</taxon>
    </lineage>
</organism>
<dbReference type="PANTHER" id="PTHR11849:SF133">
    <property type="entry name" value="ETS DOMAIN-CONTAINING PROTEIN"/>
    <property type="match status" value="1"/>
</dbReference>
<dbReference type="AlphaFoldDB" id="A0AAD9R1D1"/>
<evidence type="ECO:0000259" key="4">
    <source>
        <dbReference type="PROSITE" id="PS50061"/>
    </source>
</evidence>